<evidence type="ECO:0000313" key="1">
    <source>
        <dbReference type="EMBL" id="MFC6096840.1"/>
    </source>
</evidence>
<dbReference type="InterPro" id="IPR011990">
    <property type="entry name" value="TPR-like_helical_dom_sf"/>
</dbReference>
<accession>A0ABW1PN46</accession>
<dbReference type="RefSeq" id="WP_379791704.1">
    <property type="nucleotide sequence ID" value="NZ_JBHSQB010000007.1"/>
</dbReference>
<sequence length="496" mass="54745">MKKYKIHLWSLVLVLGLSSCDDYIDINDSPNNPIAEAVAPELSLPGALTQPFREFAVRPNTLGNLFMNNWGGNVNAFTGIYVTEFNLDINNTFYARIWENFYMSTLTYQDIIDYPSADYDNHKAISKIMKSFYFQYLVDLYGDIPYSEAHDVTNPTPKYDDDQAIYRDLVIQLEDAVALIQNAPANTKAVGGEDVIFQGDMDNWIKLANTIKMRLLIRESDLGASSSYVASEFQELVAANAEFITEDVVINPGYSNSSNERQNPFYGTYGFQINETTPRSGRESTVATQFAVEFLNGTTTGVLDTRLSRIYGLADDGTYTGVVQGEIGANSPSDLSQIGPGLIKNSAQDGYIFTAAESYFLQSEAALKNLLPGDAKALFQSGIESSYTLLGLTTAQYNTYIAASNTVNKIGWDGSSNKIEAIMTQKWIALNGINGVESYIEFTRTGFPVVPLAITALKPAKPRRLLYPASEYVANTANVPNQTQDDAFTTSPFWGN</sequence>
<keyword evidence="1" id="KW-0449">Lipoprotein</keyword>
<dbReference type="SUPFAM" id="SSF48452">
    <property type="entry name" value="TPR-like"/>
    <property type="match status" value="1"/>
</dbReference>
<organism evidence="1 2">
    <name type="scientific">Flavobacterium qiangtangense</name>
    <dbReference type="NCBI Taxonomy" id="1442595"/>
    <lineage>
        <taxon>Bacteria</taxon>
        <taxon>Pseudomonadati</taxon>
        <taxon>Bacteroidota</taxon>
        <taxon>Flavobacteriia</taxon>
        <taxon>Flavobacteriales</taxon>
        <taxon>Flavobacteriaceae</taxon>
        <taxon>Flavobacterium</taxon>
    </lineage>
</organism>
<evidence type="ECO:0000313" key="2">
    <source>
        <dbReference type="Proteomes" id="UP001596287"/>
    </source>
</evidence>
<reference evidence="2" key="1">
    <citation type="journal article" date="2019" name="Int. J. Syst. Evol. Microbiol.">
        <title>The Global Catalogue of Microorganisms (GCM) 10K type strain sequencing project: providing services to taxonomists for standard genome sequencing and annotation.</title>
        <authorList>
            <consortium name="The Broad Institute Genomics Platform"/>
            <consortium name="The Broad Institute Genome Sequencing Center for Infectious Disease"/>
            <person name="Wu L."/>
            <person name="Ma J."/>
        </authorList>
    </citation>
    <scope>NUCLEOTIDE SEQUENCE [LARGE SCALE GENOMIC DNA]</scope>
    <source>
        <strain evidence="2">CCUG 49679</strain>
    </source>
</reference>
<gene>
    <name evidence="1" type="ORF">ACFPVY_09305</name>
</gene>
<dbReference type="PROSITE" id="PS51257">
    <property type="entry name" value="PROKAR_LIPOPROTEIN"/>
    <property type="match status" value="1"/>
</dbReference>
<dbReference type="Pfam" id="PF12771">
    <property type="entry name" value="SusD-like_2"/>
    <property type="match status" value="1"/>
</dbReference>
<proteinExistence type="predicted"/>
<dbReference type="Gene3D" id="1.25.40.390">
    <property type="match status" value="1"/>
</dbReference>
<keyword evidence="2" id="KW-1185">Reference proteome</keyword>
<dbReference type="InterPro" id="IPR041662">
    <property type="entry name" value="SusD-like_2"/>
</dbReference>
<protein>
    <submittedName>
        <fullName evidence="1">SusD/RagB family nutrient-binding outer membrane lipoprotein</fullName>
    </submittedName>
</protein>
<dbReference type="Proteomes" id="UP001596287">
    <property type="component" value="Unassembled WGS sequence"/>
</dbReference>
<name>A0ABW1PN46_9FLAO</name>
<comment type="caution">
    <text evidence="1">The sequence shown here is derived from an EMBL/GenBank/DDBJ whole genome shotgun (WGS) entry which is preliminary data.</text>
</comment>
<dbReference type="EMBL" id="JBHSQB010000007">
    <property type="protein sequence ID" value="MFC6096840.1"/>
    <property type="molecule type" value="Genomic_DNA"/>
</dbReference>